<reference evidence="1" key="1">
    <citation type="journal article" date="2020" name="Int. J. Syst. Evol. Microbiol.">
        <title>Aquipluma nitroreducens gen. nov. sp. nov., a novel facultatively anaerobic bacterium isolated from a freshwater lake.</title>
        <authorList>
            <person name="Watanabe M."/>
            <person name="Kojima H."/>
            <person name="Fukui M."/>
        </authorList>
    </citation>
    <scope>NUCLEOTIDE SEQUENCE</scope>
    <source>
        <strain evidence="1">MeG22</strain>
    </source>
</reference>
<dbReference type="KEGG" id="anf:AQPE_3095"/>
<dbReference type="RefSeq" id="WP_318347214.1">
    <property type="nucleotide sequence ID" value="NZ_AP018694.1"/>
</dbReference>
<gene>
    <name evidence="1" type="ORF">AQPE_3095</name>
</gene>
<dbReference type="InterPro" id="IPR005361">
    <property type="entry name" value="UPF0158"/>
</dbReference>
<sequence>MKTQEILDEILRILSSIKEDQGKLQEILTFLENEFYEPEEIPENELLEKYQKAIKKIVESMDSGLVCFLNLDTAETEDFPHELLEDPEEFEAMTGESFEGLNFEHNNWENWVSFEPLASFESFEIMKEFTDSLEDKWIKEKLINALNHRKPFANFKTIIENSEYRQNWFDFKKQFMENHVKEMLILELKSKDSDIIHEEINGFYDDDGNKVDPDTVPIPSLCVICKSHQVDDWEENLLCLMNRFDQKDDTDFKCGAFEKI</sequence>
<dbReference type="EMBL" id="AP018694">
    <property type="protein sequence ID" value="BBE18925.1"/>
    <property type="molecule type" value="Genomic_DNA"/>
</dbReference>
<name>A0A5K7SBQ9_9BACT</name>
<organism evidence="1 2">
    <name type="scientific">Aquipluma nitroreducens</name>
    <dbReference type="NCBI Taxonomy" id="2010828"/>
    <lineage>
        <taxon>Bacteria</taxon>
        <taxon>Pseudomonadati</taxon>
        <taxon>Bacteroidota</taxon>
        <taxon>Bacteroidia</taxon>
        <taxon>Marinilabiliales</taxon>
        <taxon>Prolixibacteraceae</taxon>
        <taxon>Aquipluma</taxon>
    </lineage>
</organism>
<dbReference type="Pfam" id="PF03682">
    <property type="entry name" value="UPF0158"/>
    <property type="match status" value="1"/>
</dbReference>
<protein>
    <submittedName>
        <fullName evidence="1">Uncharacterized protein</fullName>
    </submittedName>
</protein>
<accession>A0A5K7SBQ9</accession>
<dbReference type="Proteomes" id="UP001193389">
    <property type="component" value="Chromosome"/>
</dbReference>
<evidence type="ECO:0000313" key="2">
    <source>
        <dbReference type="Proteomes" id="UP001193389"/>
    </source>
</evidence>
<evidence type="ECO:0000313" key="1">
    <source>
        <dbReference type="EMBL" id="BBE18925.1"/>
    </source>
</evidence>
<keyword evidence="2" id="KW-1185">Reference proteome</keyword>
<dbReference type="AlphaFoldDB" id="A0A5K7SBQ9"/>
<proteinExistence type="predicted"/>